<keyword evidence="3 4" id="KW-0326">Glycosidase</keyword>
<sequence length="1601" mass="172119">RMGEAIKKIDGVGGIAQLSAFWDMPGGETDRTKVDLKRLLPGGDQNAELNGWLDAIVETGKHAVRDDGTKIPFIFRPLHEANGEWAWWYYERGGAETYKELFRYVVNYLKEHGLDGQFLTAFAPNGNFNGDESRYKLLYPGDDVVDVLSMDSYDTNNALLAKDKWAGELVEDMAMLARMAEARGKLAAVAEFGREGDKVIHPDGNKDLTWYTDVLEAIKANPDAAKVAYMMTWANFGGSPVFSAFTPWPGHEMADNFREFVKQMTMTRNAERDISVDVTIEHGSTDDGDVKTTTQRVTIPKGQNSATFTVDAIADGKQEGDEHYTVRISKAQGGQIEAGKDSVTTTIHDEGSAPPANHAGTVTISGEAKEDTSLTATVADEDGVPNGVHYQWLRDGKPIDGAHQKTYVLRGDDVGHKISVRATYQDNAAHDEAPTSSETDAVVAKQAQPQQNHAGTVSINGTLKVGETLTAAVADEDGVPKDVQYQWLRDGQPISGGTGERYQLTADDAGHKISVQAFYQDKAQHNESPVSAQSEVPKDATPPTGNFHDDFSAYPAGSEYPQGTTFGQWNVVQSGYGHVKIVDNGGGNNALELKPKAQSGQTATSSTEVIGPQHGDEFTFSGTISTPEQLRQGATPNAWETGWLVWNYTDNDHFYYFVPRANGWELGKRDPAYAGGQRFLATGSEGWPLADSKQFTISKQGGTIEVKINGKVIATVTDDDQPYNGNGRIGIYSEDARVLADDIDLSGKATIEGTANHLGHITLKPNGNTFTAEVHDEDGIAAGTITYQWYSAGQPIAGATGQSYTLKDGDKEVTVRANYTDNSGRGESVLSPVAAGDNHPGSVALDGEAKVGATLTANVNDADGVPDRVQYTWLRDGTLISGAEGKTYTLQAADIGHKITVQAYYKDHAGHEENHVISAPTAPVTDGTTPPVANLTANLTGASAVSEGSTAHYRVELDLSPVGKTTGAAALLQQLKDLAAHKQILFGQQHAIDESARGDSANDGYGRKSDVAAMSGKYPAVFGFDSDEEPAEHGKTPEENGKALAKAFIEADSLGATVTLSSHLKNPVTGGSAFDTSKVEAQRLISGDLQSKLHDWLDTVATAANNAVRADGSKVPVIFRPLHENTGDWFWWGKGHMSADDYKALWQHIHKYLEDKGVDNLLYAYSPNGSLGGDKAKYLEAYPGDNYVDIFGYDAYQSEPQARQSDAAWRSQTVRDLEMVTKLAGEHGKVAAFTEFGLNNDRVIQPAGNENTQFFSELLGAIKGSDAASQLAYMMTWANWGVDENGKFQSYTPWPGHEMEGDFKKFLDGLTLAKMPEKDVTVDIALQHGTTDDSDAKLSTERVTIAKGQSGADFTVEALADGKKEGDETYTVKITHADGANIGKENLATTIHDGSANSAPLEHHEPQLQHDDGAAAGADNAAHDANHAIAHAQDDNSTASLHIGDGIDPATYAKLVSLDNAELLQYLGEHSRELLAATQHQGAHEQHGGSGDDTLVATHGTTLQEGGAAADTFAYLLDGGDTLHWQGASTITDYNPGEGDRIVLKHGAGWQVESVDFDPATQNLTIKATHGAQTYSNTVHLHAHDGHYFNTEEILNAVTIL</sequence>
<dbReference type="Gene3D" id="3.20.20.80">
    <property type="entry name" value="Glycosidases"/>
    <property type="match status" value="2"/>
</dbReference>
<dbReference type="Gene3D" id="2.60.40.2030">
    <property type="match status" value="1"/>
</dbReference>
<comment type="caution">
    <text evidence="7">The sequence shown here is derived from an EMBL/GenBank/DDBJ whole genome shotgun (WGS) entry which is preliminary data.</text>
</comment>
<evidence type="ECO:0000259" key="6">
    <source>
        <dbReference type="PROSITE" id="PS51764"/>
    </source>
</evidence>
<dbReference type="InterPro" id="IPR011049">
    <property type="entry name" value="Serralysin-like_metalloprot_C"/>
</dbReference>
<dbReference type="SUPFAM" id="SSF141072">
    <property type="entry name" value="CalX-like"/>
    <property type="match status" value="2"/>
</dbReference>
<keyword evidence="2 4" id="KW-0378">Hydrolase</keyword>
<dbReference type="GO" id="GO:0016985">
    <property type="term" value="F:mannan endo-1,4-beta-mannosidase activity"/>
    <property type="evidence" value="ECO:0007669"/>
    <property type="project" value="InterPro"/>
</dbReference>
<feature type="domain" description="GH26" evidence="6">
    <location>
        <begin position="966"/>
        <end position="1309"/>
    </location>
</feature>
<dbReference type="Gene3D" id="2.60.40.2700">
    <property type="match status" value="4"/>
</dbReference>
<dbReference type="InterPro" id="IPR017853">
    <property type="entry name" value="GH"/>
</dbReference>
<gene>
    <name evidence="7" type="ORF">HMPREF0198_1569</name>
</gene>
<feature type="active site" description="Nucleophile" evidence="4">
    <location>
        <position position="191"/>
    </location>
</feature>
<evidence type="ECO:0000256" key="2">
    <source>
        <dbReference type="ARBA" id="ARBA00022801"/>
    </source>
</evidence>
<dbReference type="HOGENOM" id="CLU_244309_0_0_6"/>
<dbReference type="SUPFAM" id="SSF51445">
    <property type="entry name" value="(Trans)glycosidases"/>
    <property type="match status" value="2"/>
</dbReference>
<dbReference type="SUPFAM" id="SSF51120">
    <property type="entry name" value="beta-Roll"/>
    <property type="match status" value="1"/>
</dbReference>
<dbReference type="InterPro" id="IPR038081">
    <property type="entry name" value="CalX-like_sf"/>
</dbReference>
<proteinExistence type="inferred from homology"/>
<dbReference type="Proteomes" id="UP000004870">
    <property type="component" value="Unassembled WGS sequence"/>
</dbReference>
<evidence type="ECO:0000256" key="5">
    <source>
        <dbReference type="SAM" id="MobiDB-lite"/>
    </source>
</evidence>
<feature type="active site" description="Proton donor" evidence="4">
    <location>
        <position position="80"/>
    </location>
</feature>
<dbReference type="PRINTS" id="PR00739">
    <property type="entry name" value="GLHYDRLASE26"/>
</dbReference>
<evidence type="ECO:0000313" key="7">
    <source>
        <dbReference type="EMBL" id="EEV88262.1"/>
    </source>
</evidence>
<dbReference type="InterPro" id="IPR000805">
    <property type="entry name" value="Glyco_hydro_26"/>
</dbReference>
<evidence type="ECO:0000256" key="1">
    <source>
        <dbReference type="ARBA" id="ARBA00007754"/>
    </source>
</evidence>
<dbReference type="Gene3D" id="2.60.120.560">
    <property type="entry name" value="Exo-inulinase, domain 1"/>
    <property type="match status" value="1"/>
</dbReference>
<protein>
    <submittedName>
        <fullName evidence="7">Glycosyl hydrolase family 26</fullName>
    </submittedName>
</protein>
<keyword evidence="8" id="KW-1185">Reference proteome</keyword>
<evidence type="ECO:0000256" key="3">
    <source>
        <dbReference type="ARBA" id="ARBA00023295"/>
    </source>
</evidence>
<accession>C8NAP1</accession>
<name>C8NAP1_CARH6</name>
<dbReference type="RefSeq" id="WP_004141311.1">
    <property type="nucleotide sequence ID" value="NZ_GG694027.1"/>
</dbReference>
<evidence type="ECO:0000256" key="4">
    <source>
        <dbReference type="PROSITE-ProRule" id="PRU01100"/>
    </source>
</evidence>
<organism evidence="7 8">
    <name type="scientific">Cardiobacterium hominis (strain ATCC 15826 / DSM 8339 / NCTC 10426 / 6573)</name>
    <dbReference type="NCBI Taxonomy" id="638300"/>
    <lineage>
        <taxon>Bacteria</taxon>
        <taxon>Pseudomonadati</taxon>
        <taxon>Pseudomonadota</taxon>
        <taxon>Gammaproteobacteria</taxon>
        <taxon>Cardiobacteriales</taxon>
        <taxon>Cardiobacteriaceae</taxon>
        <taxon>Cardiobacterium</taxon>
    </lineage>
</organism>
<dbReference type="EMBL" id="ACKY01000095">
    <property type="protein sequence ID" value="EEV88262.1"/>
    <property type="molecule type" value="Genomic_DNA"/>
</dbReference>
<feature type="active site" description="Nucleophile" evidence="4">
    <location>
        <position position="1235"/>
    </location>
</feature>
<feature type="non-terminal residue" evidence="7">
    <location>
        <position position="1"/>
    </location>
</feature>
<dbReference type="PROSITE" id="PS51764">
    <property type="entry name" value="GH26"/>
    <property type="match status" value="2"/>
</dbReference>
<feature type="region of interest" description="Disordered" evidence="5">
    <location>
        <begin position="524"/>
        <end position="555"/>
    </location>
</feature>
<dbReference type="PANTHER" id="PTHR40079:SF4">
    <property type="entry name" value="GH26 DOMAIN-CONTAINING PROTEIN-RELATED"/>
    <property type="match status" value="1"/>
</dbReference>
<reference evidence="7 8" key="1">
    <citation type="submission" date="2009-08" db="EMBL/GenBank/DDBJ databases">
        <authorList>
            <person name="Qin X."/>
            <person name="Bachman B."/>
            <person name="Battles P."/>
            <person name="Bell A."/>
            <person name="Bess C."/>
            <person name="Bickham C."/>
            <person name="Chaboub L."/>
            <person name="Chen D."/>
            <person name="Coyle M."/>
            <person name="Deiros D.R."/>
            <person name="Dinh H."/>
            <person name="Forbes L."/>
            <person name="Fowler G."/>
            <person name="Francisco L."/>
            <person name="Fu Q."/>
            <person name="Gubbala S."/>
            <person name="Hale W."/>
            <person name="Han Y."/>
            <person name="Hemphill L."/>
            <person name="Highlander S.K."/>
            <person name="Hirani K."/>
            <person name="Hogues M."/>
            <person name="Jackson L."/>
            <person name="Jakkamsetti A."/>
            <person name="Javaid M."/>
            <person name="Jiang H."/>
            <person name="Korchina V."/>
            <person name="Kovar C."/>
            <person name="Lara F."/>
            <person name="Lee S."/>
            <person name="Mata R."/>
            <person name="Mathew T."/>
            <person name="Moen C."/>
            <person name="Morales K."/>
            <person name="Munidasa M."/>
            <person name="Nazareth L."/>
            <person name="Ngo R."/>
            <person name="Nguyen L."/>
            <person name="Okwuonu G."/>
            <person name="Ongeri F."/>
            <person name="Patil S."/>
            <person name="Petrosino J."/>
            <person name="Pham C."/>
            <person name="Pham P."/>
            <person name="Pu L.-L."/>
            <person name="Puazo M."/>
            <person name="Raj R."/>
            <person name="Reid J."/>
            <person name="Rouhana J."/>
            <person name="Saada N."/>
            <person name="Shang Y."/>
            <person name="Simmons D."/>
            <person name="Thornton R."/>
            <person name="Warren J."/>
            <person name="Weissenberger G."/>
            <person name="Zhang J."/>
            <person name="Zhang L."/>
            <person name="Zhou C."/>
            <person name="Zhu D."/>
            <person name="Muzny D."/>
            <person name="Worley K."/>
            <person name="Gibbs R."/>
        </authorList>
    </citation>
    <scope>NUCLEOTIDE SEQUENCE [LARGE SCALE GENOMIC DNA]</scope>
    <source>
        <strain evidence="8">ATCC 15826 / DSM 8339 / NCTC 10426 / 6573</strain>
    </source>
</reference>
<dbReference type="GO" id="GO:0006080">
    <property type="term" value="P:substituted mannan metabolic process"/>
    <property type="evidence" value="ECO:0007669"/>
    <property type="project" value="InterPro"/>
</dbReference>
<dbReference type="Pfam" id="PF02156">
    <property type="entry name" value="Glyco_hydro_26"/>
    <property type="match status" value="2"/>
</dbReference>
<dbReference type="InterPro" id="IPR022790">
    <property type="entry name" value="GH26_dom"/>
</dbReference>
<dbReference type="PANTHER" id="PTHR40079">
    <property type="entry name" value="MANNAN ENDO-1,4-BETA-MANNOSIDASE E-RELATED"/>
    <property type="match status" value="1"/>
</dbReference>
<feature type="domain" description="GH26" evidence="6">
    <location>
        <begin position="1"/>
        <end position="269"/>
    </location>
</feature>
<feature type="active site" description="Proton donor" evidence="4">
    <location>
        <position position="1124"/>
    </location>
</feature>
<evidence type="ECO:0000313" key="8">
    <source>
        <dbReference type="Proteomes" id="UP000004870"/>
    </source>
</evidence>
<comment type="similarity">
    <text evidence="1 4">Belongs to the glycosyl hydrolase 26 family.</text>
</comment>